<keyword evidence="7" id="KW-1185">Reference proteome</keyword>
<feature type="transmembrane region" description="Helical" evidence="5">
    <location>
        <begin position="259"/>
        <end position="279"/>
    </location>
</feature>
<proteinExistence type="predicted"/>
<feature type="transmembrane region" description="Helical" evidence="5">
    <location>
        <begin position="160"/>
        <end position="180"/>
    </location>
</feature>
<dbReference type="RefSeq" id="WP_179921285.1">
    <property type="nucleotide sequence ID" value="NZ_CP058909.1"/>
</dbReference>
<dbReference type="GeneID" id="56082298"/>
<keyword evidence="3 5" id="KW-1133">Transmembrane helix</keyword>
<feature type="transmembrane region" description="Helical" evidence="5">
    <location>
        <begin position="102"/>
        <end position="129"/>
    </location>
</feature>
<dbReference type="AlphaFoldDB" id="A0A7D5P8J0"/>
<evidence type="ECO:0000256" key="5">
    <source>
        <dbReference type="SAM" id="Phobius"/>
    </source>
</evidence>
<accession>A0A7D5P8J0</accession>
<evidence type="ECO:0000256" key="2">
    <source>
        <dbReference type="ARBA" id="ARBA00022692"/>
    </source>
</evidence>
<comment type="subcellular location">
    <subcellularLocation>
        <location evidence="1">Membrane</location>
        <topology evidence="1">Multi-pass membrane protein</topology>
    </subcellularLocation>
</comment>
<reference evidence="6 7" key="1">
    <citation type="submission" date="2020-07" db="EMBL/GenBank/DDBJ databases">
        <title>Halosimplex litoreum sp. nov. and Halosimplex rubrum sp. nov., isolated from different salt environments.</title>
        <authorList>
            <person name="Cui H."/>
        </authorList>
    </citation>
    <scope>NUCLEOTIDE SEQUENCE [LARGE SCALE GENOMIC DNA]</scope>
    <source>
        <strain evidence="6 7">R2</strain>
    </source>
</reference>
<keyword evidence="4 5" id="KW-0472">Membrane</keyword>
<name>A0A7D5P8J0_9EURY</name>
<protein>
    <submittedName>
        <fullName evidence="6">DUF4870 domain-containing protein</fullName>
    </submittedName>
</protein>
<evidence type="ECO:0000256" key="1">
    <source>
        <dbReference type="ARBA" id="ARBA00004141"/>
    </source>
</evidence>
<feature type="transmembrane region" description="Helical" evidence="5">
    <location>
        <begin position="186"/>
        <end position="208"/>
    </location>
</feature>
<dbReference type="OrthoDB" id="187449at2157"/>
<evidence type="ECO:0000313" key="6">
    <source>
        <dbReference type="EMBL" id="QLH81364.1"/>
    </source>
</evidence>
<gene>
    <name evidence="6" type="ORF">HZS54_06875</name>
</gene>
<evidence type="ECO:0000256" key="4">
    <source>
        <dbReference type="ARBA" id="ARBA00023136"/>
    </source>
</evidence>
<dbReference type="Proteomes" id="UP000509346">
    <property type="component" value="Chromosome"/>
</dbReference>
<dbReference type="Pfam" id="PF09685">
    <property type="entry name" value="MamF_MmsF"/>
    <property type="match status" value="1"/>
</dbReference>
<organism evidence="6 7">
    <name type="scientific">Halosimplex pelagicum</name>
    <dbReference type="NCBI Taxonomy" id="869886"/>
    <lineage>
        <taxon>Archaea</taxon>
        <taxon>Methanobacteriati</taxon>
        <taxon>Methanobacteriota</taxon>
        <taxon>Stenosarchaea group</taxon>
        <taxon>Halobacteria</taxon>
        <taxon>Halobacteriales</taxon>
        <taxon>Haloarculaceae</taxon>
        <taxon>Halosimplex</taxon>
    </lineage>
</organism>
<dbReference type="EMBL" id="CP058909">
    <property type="protein sequence ID" value="QLH81364.1"/>
    <property type="molecule type" value="Genomic_DNA"/>
</dbReference>
<dbReference type="InterPro" id="IPR019109">
    <property type="entry name" value="MamF_MmsF"/>
</dbReference>
<feature type="transmembrane region" description="Helical" evidence="5">
    <location>
        <begin position="60"/>
        <end position="82"/>
    </location>
</feature>
<feature type="transmembrane region" description="Helical" evidence="5">
    <location>
        <begin position="228"/>
        <end position="247"/>
    </location>
</feature>
<evidence type="ECO:0000313" key="7">
    <source>
        <dbReference type="Proteomes" id="UP000509346"/>
    </source>
</evidence>
<sequence>MPSDQTHETTPGTDGPALLTERPIGGILVHFLAIPTGVVGAAIMYLLATNEFTKQNARNALDWHLTVLATTVVTFGSLVTYAEVTGQGLTDIVVLPTPVTAAASLGISVLFMLWMVVMFWTFVVGFIAMGKAIFGSTWRYPLSPAFVDRFGSRVDWPEKWPALILVNVISTPLIIWAVFFGTTNDAAFWFSAVGLLALITVLIPLTGVGMYLHGEHHRSPDTDWQPPLVAYLGVPAVIAIFGFVLLATVTDSVYPTGDAMYVFIAAFWISSLVYLVRWWTTMD</sequence>
<keyword evidence="2 5" id="KW-0812">Transmembrane</keyword>
<feature type="transmembrane region" description="Helical" evidence="5">
    <location>
        <begin position="27"/>
        <end position="48"/>
    </location>
</feature>
<dbReference type="KEGG" id="hpel:HZS54_06875"/>
<evidence type="ECO:0000256" key="3">
    <source>
        <dbReference type="ARBA" id="ARBA00022989"/>
    </source>
</evidence>